<dbReference type="Proteomes" id="UP000290527">
    <property type="component" value="Unassembled WGS sequence"/>
</dbReference>
<evidence type="ECO:0000259" key="5">
    <source>
        <dbReference type="PROSITE" id="PS50943"/>
    </source>
</evidence>
<proteinExistence type="predicted"/>
<evidence type="ECO:0000256" key="4">
    <source>
        <dbReference type="ARBA" id="ARBA00023014"/>
    </source>
</evidence>
<dbReference type="GO" id="GO:0016491">
    <property type="term" value="F:oxidoreductase activity"/>
    <property type="evidence" value="ECO:0007669"/>
    <property type="project" value="UniProtKB-ARBA"/>
</dbReference>
<dbReference type="AlphaFoldDB" id="A0A401HRE3"/>
<dbReference type="Gene3D" id="3.30.70.20">
    <property type="match status" value="1"/>
</dbReference>
<dbReference type="PANTHER" id="PTHR24960">
    <property type="entry name" value="PHOTOSYSTEM I IRON-SULFUR CENTER-RELATED"/>
    <property type="match status" value="1"/>
</dbReference>
<dbReference type="Pfam" id="PF13187">
    <property type="entry name" value="Fer4_9"/>
    <property type="match status" value="1"/>
</dbReference>
<dbReference type="PANTHER" id="PTHR24960:SF79">
    <property type="entry name" value="PHOTOSYSTEM I IRON-SULFUR CENTER"/>
    <property type="match status" value="1"/>
</dbReference>
<dbReference type="InterPro" id="IPR001387">
    <property type="entry name" value="Cro/C1-type_HTH"/>
</dbReference>
<gene>
    <name evidence="7" type="ORF">MHHB_P0992</name>
</gene>
<dbReference type="InterPro" id="IPR050157">
    <property type="entry name" value="PSI_iron-sulfur_center"/>
</dbReference>
<evidence type="ECO:0000313" key="7">
    <source>
        <dbReference type="EMBL" id="GBF36762.1"/>
    </source>
</evidence>
<dbReference type="InterPro" id="IPR017896">
    <property type="entry name" value="4Fe4S_Fe-S-bd"/>
</dbReference>
<keyword evidence="4" id="KW-0411">Iron-sulfur</keyword>
<accession>A0A401HRE3</accession>
<evidence type="ECO:0000256" key="2">
    <source>
        <dbReference type="ARBA" id="ARBA00022723"/>
    </source>
</evidence>
<feature type="domain" description="4Fe-4S ferredoxin-type" evidence="6">
    <location>
        <begin position="90"/>
        <end position="118"/>
    </location>
</feature>
<dbReference type="GO" id="GO:0046872">
    <property type="term" value="F:metal ion binding"/>
    <property type="evidence" value="ECO:0007669"/>
    <property type="project" value="UniProtKB-KW"/>
</dbReference>
<keyword evidence="3" id="KW-0408">Iron</keyword>
<keyword evidence="8" id="KW-1185">Reference proteome</keyword>
<dbReference type="SUPFAM" id="SSF54862">
    <property type="entry name" value="4Fe-4S ferredoxins"/>
    <property type="match status" value="1"/>
</dbReference>
<keyword evidence="1" id="KW-0004">4Fe-4S</keyword>
<dbReference type="RefSeq" id="WP_131007594.1">
    <property type="nucleotide sequence ID" value="NZ_BFAX01000004.1"/>
</dbReference>
<evidence type="ECO:0000256" key="1">
    <source>
        <dbReference type="ARBA" id="ARBA00022485"/>
    </source>
</evidence>
<protein>
    <submittedName>
        <fullName evidence="7">4Fe-4S ferredoxin</fullName>
    </submittedName>
</protein>
<feature type="domain" description="HTH cro/C1-type" evidence="5">
    <location>
        <begin position="24"/>
        <end position="66"/>
    </location>
</feature>
<keyword evidence="2" id="KW-0479">Metal-binding</keyword>
<dbReference type="OrthoDB" id="23833at2157"/>
<feature type="domain" description="4Fe-4S ferredoxin-type" evidence="6">
    <location>
        <begin position="119"/>
        <end position="148"/>
    </location>
</feature>
<evidence type="ECO:0000259" key="6">
    <source>
        <dbReference type="PROSITE" id="PS51379"/>
    </source>
</evidence>
<organism evidence="7 8">
    <name type="scientific">Methanofervidicoccus abyssi</name>
    <dbReference type="NCBI Taxonomy" id="2082189"/>
    <lineage>
        <taxon>Archaea</taxon>
        <taxon>Methanobacteriati</taxon>
        <taxon>Methanobacteriota</taxon>
        <taxon>Methanomada group</taxon>
        <taxon>Methanococci</taxon>
        <taxon>Methanococcales</taxon>
        <taxon>Methanofervidicoccus</taxon>
    </lineage>
</organism>
<dbReference type="PROSITE" id="PS51379">
    <property type="entry name" value="4FE4S_FER_2"/>
    <property type="match status" value="2"/>
</dbReference>
<dbReference type="InterPro" id="IPR017900">
    <property type="entry name" value="4Fe4S_Fe_S_CS"/>
</dbReference>
<name>A0A401HRE3_9EURY</name>
<reference evidence="7 8" key="1">
    <citation type="journal article" date="2019" name="Int. J. Syst. Evol. Microbiol.">
        <title>Methanofervidicoccus abyssi gen. nov., sp. nov., a hydrogenotrophic methanogen, isolated from a hydrothermal vent chimney in the Mid-Cayman Spreading Center, the Caribbean Sea.</title>
        <authorList>
            <person name="Sakai S."/>
            <person name="Takaki Y."/>
            <person name="Miyazaki M."/>
            <person name="Ogawara M."/>
            <person name="Yanagawa K."/>
            <person name="Miyazaki J."/>
            <person name="Takai K."/>
        </authorList>
    </citation>
    <scope>NUCLEOTIDE SEQUENCE [LARGE SCALE GENOMIC DNA]</scope>
    <source>
        <strain evidence="7 8">HHB</strain>
    </source>
</reference>
<comment type="caution">
    <text evidence="7">The sequence shown here is derived from an EMBL/GenBank/DDBJ whole genome shotgun (WGS) entry which is preliminary data.</text>
</comment>
<dbReference type="PROSITE" id="PS00198">
    <property type="entry name" value="4FE4S_FER_1"/>
    <property type="match status" value="1"/>
</dbReference>
<sequence>MPEHILSGIKAIVAMKLRREGKLQKEIAEYLNTNRAEISHYLQGRHPSKRVLKVSEEILKLPPQYAVMIINSLSNDKEITSRIIKVLYNTRVEVEKDKCIFCGECLECPYKAIERDSSGTVVVNSNRCRVCGRCISLCPTDALKLVFLNNNKLGE</sequence>
<evidence type="ECO:0000256" key="3">
    <source>
        <dbReference type="ARBA" id="ARBA00023004"/>
    </source>
</evidence>
<evidence type="ECO:0000313" key="8">
    <source>
        <dbReference type="Proteomes" id="UP000290527"/>
    </source>
</evidence>
<dbReference type="EMBL" id="BFAX01000004">
    <property type="protein sequence ID" value="GBF36762.1"/>
    <property type="molecule type" value="Genomic_DNA"/>
</dbReference>
<dbReference type="PROSITE" id="PS50943">
    <property type="entry name" value="HTH_CROC1"/>
    <property type="match status" value="1"/>
</dbReference>
<dbReference type="GO" id="GO:0051539">
    <property type="term" value="F:4 iron, 4 sulfur cluster binding"/>
    <property type="evidence" value="ECO:0007669"/>
    <property type="project" value="UniProtKB-KW"/>
</dbReference>